<dbReference type="GO" id="GO:0005764">
    <property type="term" value="C:lysosome"/>
    <property type="evidence" value="ECO:0007669"/>
    <property type="project" value="InterPro"/>
</dbReference>
<dbReference type="Proteomes" id="UP001162162">
    <property type="component" value="Unassembled WGS sequence"/>
</dbReference>
<dbReference type="SUPFAM" id="SSF47862">
    <property type="entry name" value="Saposin"/>
    <property type="match status" value="5"/>
</dbReference>
<feature type="domain" description="Saposin B-type" evidence="7">
    <location>
        <begin position="16"/>
        <end position="96"/>
    </location>
</feature>
<dbReference type="PANTHER" id="PTHR11480:SF3">
    <property type="entry name" value="BCDNA.GH08312"/>
    <property type="match status" value="1"/>
</dbReference>
<evidence type="ECO:0000256" key="4">
    <source>
        <dbReference type="ARBA" id="ARBA00022737"/>
    </source>
</evidence>
<dbReference type="SMART" id="SM00741">
    <property type="entry name" value="SapB"/>
    <property type="match status" value="4"/>
</dbReference>
<keyword evidence="3" id="KW-0732">Signal</keyword>
<feature type="non-terminal residue" evidence="8">
    <location>
        <position position="1"/>
    </location>
</feature>
<evidence type="ECO:0000256" key="2">
    <source>
        <dbReference type="ARBA" id="ARBA00022525"/>
    </source>
</evidence>
<dbReference type="Gene3D" id="1.10.225.10">
    <property type="entry name" value="Saposin-like"/>
    <property type="match status" value="5"/>
</dbReference>
<keyword evidence="5" id="KW-1015">Disulfide bond</keyword>
<dbReference type="InterPro" id="IPR008373">
    <property type="entry name" value="Saposin"/>
</dbReference>
<proteinExistence type="predicted"/>
<feature type="domain" description="Saposin B-type" evidence="7">
    <location>
        <begin position="379"/>
        <end position="460"/>
    </location>
</feature>
<dbReference type="GO" id="GO:0006665">
    <property type="term" value="P:sphingolipid metabolic process"/>
    <property type="evidence" value="ECO:0007669"/>
    <property type="project" value="InterPro"/>
</dbReference>
<evidence type="ECO:0000259" key="7">
    <source>
        <dbReference type="PROSITE" id="PS50015"/>
    </source>
</evidence>
<dbReference type="PROSITE" id="PS50015">
    <property type="entry name" value="SAP_B"/>
    <property type="match status" value="4"/>
</dbReference>
<keyword evidence="6" id="KW-0325">Glycoprotein</keyword>
<evidence type="ECO:0000313" key="9">
    <source>
        <dbReference type="Proteomes" id="UP001162162"/>
    </source>
</evidence>
<evidence type="ECO:0000256" key="5">
    <source>
        <dbReference type="ARBA" id="ARBA00023157"/>
    </source>
</evidence>
<evidence type="ECO:0000256" key="3">
    <source>
        <dbReference type="ARBA" id="ARBA00022729"/>
    </source>
</evidence>
<dbReference type="AlphaFoldDB" id="A0AAV8ZET5"/>
<feature type="domain" description="Saposin B-type" evidence="7">
    <location>
        <begin position="163"/>
        <end position="244"/>
    </location>
</feature>
<evidence type="ECO:0000313" key="8">
    <source>
        <dbReference type="EMBL" id="KAJ8962207.1"/>
    </source>
</evidence>
<dbReference type="InterPro" id="IPR011001">
    <property type="entry name" value="Saposin-like"/>
</dbReference>
<dbReference type="InterPro" id="IPR007856">
    <property type="entry name" value="SapB_1"/>
</dbReference>
<feature type="domain" description="Saposin B-type" evidence="7">
    <location>
        <begin position="256"/>
        <end position="337"/>
    </location>
</feature>
<protein>
    <recommendedName>
        <fullName evidence="7">Saposin B-type domain-containing protein</fullName>
    </recommendedName>
</protein>
<sequence>YKKCVHNNTIFNSANDDLPCELCEQLVNHLRDLLIANTTQDEFKMVLTGLCKQTKQFSQECLSLVDQYYPEIYNFLITELNSTAVCSMIGICKNTNSQQQAAIAPLLPVETVESVLPITPATKKPLIHISLSKDTSSVKIMSPVDQQLPIDLLMPPHTQVLYNSEVCVFCEYFLHYVQQAITDPKTEEEIKEVIDKACSKLPSSINTTCFNFVNTYEPAMVAILAQEIDPSQVCPKIKACPSSDTRDVEIFMQAKSDSKCPLCLYAVTELEQMVKNKNTEANIISALNKLCVHLPANLKEECEDFVSTYTNELVEMLIADLKPEEVCVYLKLCTDDRPMSNLPPYINSNFFGGNIETNIIPDNTVNGKSTYEAEPVLTSGPQCVLCEFIMKEIDDQLKNKKTDEEIKTAVYDICNIMPKSVKTDCTKFVDQYADAVIQLLISAFEPSEICSMMKLCNAQIEIIKAEILDCPICELTVEAMEKILSNPKIDHDIEHVLEKTCRGLPIHYRTKS</sequence>
<dbReference type="InterPro" id="IPR008139">
    <property type="entry name" value="SaposinB_dom"/>
</dbReference>
<comment type="subcellular location">
    <subcellularLocation>
        <location evidence="1">Secreted</location>
    </subcellularLocation>
</comment>
<dbReference type="PANTHER" id="PTHR11480">
    <property type="entry name" value="SAPOSIN-RELATED"/>
    <property type="match status" value="1"/>
</dbReference>
<gene>
    <name evidence="8" type="ORF">NQ318_018176</name>
</gene>
<organism evidence="8 9">
    <name type="scientific">Aromia moschata</name>
    <dbReference type="NCBI Taxonomy" id="1265417"/>
    <lineage>
        <taxon>Eukaryota</taxon>
        <taxon>Metazoa</taxon>
        <taxon>Ecdysozoa</taxon>
        <taxon>Arthropoda</taxon>
        <taxon>Hexapoda</taxon>
        <taxon>Insecta</taxon>
        <taxon>Pterygota</taxon>
        <taxon>Neoptera</taxon>
        <taxon>Endopterygota</taxon>
        <taxon>Coleoptera</taxon>
        <taxon>Polyphaga</taxon>
        <taxon>Cucujiformia</taxon>
        <taxon>Chrysomeloidea</taxon>
        <taxon>Cerambycidae</taxon>
        <taxon>Cerambycinae</taxon>
        <taxon>Callichromatini</taxon>
        <taxon>Aromia</taxon>
    </lineage>
</organism>
<dbReference type="EMBL" id="JAPWTK010000003">
    <property type="protein sequence ID" value="KAJ8962207.1"/>
    <property type="molecule type" value="Genomic_DNA"/>
</dbReference>
<dbReference type="Pfam" id="PF05184">
    <property type="entry name" value="SapB_1"/>
    <property type="match status" value="4"/>
</dbReference>
<accession>A0AAV8ZET5</accession>
<dbReference type="Pfam" id="PF03489">
    <property type="entry name" value="SapB_2"/>
    <property type="match status" value="4"/>
</dbReference>
<dbReference type="GO" id="GO:0005576">
    <property type="term" value="C:extracellular region"/>
    <property type="evidence" value="ECO:0007669"/>
    <property type="project" value="UniProtKB-SubCell"/>
</dbReference>
<dbReference type="InterPro" id="IPR008138">
    <property type="entry name" value="SapB_2"/>
</dbReference>
<keyword evidence="9" id="KW-1185">Reference proteome</keyword>
<dbReference type="PRINTS" id="PR01797">
    <property type="entry name" value="SAPOSIN"/>
</dbReference>
<reference evidence="8" key="1">
    <citation type="journal article" date="2023" name="Insect Mol. Biol.">
        <title>Genome sequencing provides insights into the evolution of gene families encoding plant cell wall-degrading enzymes in longhorned beetles.</title>
        <authorList>
            <person name="Shin N.R."/>
            <person name="Okamura Y."/>
            <person name="Kirsch R."/>
            <person name="Pauchet Y."/>
        </authorList>
    </citation>
    <scope>NUCLEOTIDE SEQUENCE</scope>
    <source>
        <strain evidence="8">AMC_N1</strain>
    </source>
</reference>
<dbReference type="FunFam" id="1.10.225.10:FF:000002">
    <property type="entry name" value="prosaposin isoform X2"/>
    <property type="match status" value="2"/>
</dbReference>
<comment type="caution">
    <text evidence="8">The sequence shown here is derived from an EMBL/GenBank/DDBJ whole genome shotgun (WGS) entry which is preliminary data.</text>
</comment>
<evidence type="ECO:0000256" key="1">
    <source>
        <dbReference type="ARBA" id="ARBA00004613"/>
    </source>
</evidence>
<evidence type="ECO:0000256" key="6">
    <source>
        <dbReference type="ARBA" id="ARBA00023180"/>
    </source>
</evidence>
<dbReference type="InterPro" id="IPR051428">
    <property type="entry name" value="Sphingo_Act-Surfact_Prot"/>
</dbReference>
<keyword evidence="2" id="KW-0964">Secreted</keyword>
<keyword evidence="4" id="KW-0677">Repeat</keyword>
<dbReference type="GO" id="GO:0016020">
    <property type="term" value="C:membrane"/>
    <property type="evidence" value="ECO:0007669"/>
    <property type="project" value="GOC"/>
</dbReference>
<name>A0AAV8ZET5_9CUCU</name>